<dbReference type="RefSeq" id="WP_147082491.1">
    <property type="nucleotide sequence ID" value="NZ_BPQN01000118.1"/>
</dbReference>
<dbReference type="GO" id="GO:0042597">
    <property type="term" value="C:periplasmic space"/>
    <property type="evidence" value="ECO:0007669"/>
    <property type="project" value="UniProtKB-SubCell"/>
</dbReference>
<keyword evidence="9" id="KW-1185">Reference proteome</keyword>
<keyword evidence="3" id="KW-0808">Transferase</keyword>
<dbReference type="OrthoDB" id="5243588at2"/>
<dbReference type="InterPro" id="IPR031811">
    <property type="entry name" value="ALGX/ALGJ_SGNH-like"/>
</dbReference>
<comment type="pathway">
    <text evidence="2">Glycan biosynthesis; alginate biosynthesis.</text>
</comment>
<evidence type="ECO:0000256" key="5">
    <source>
        <dbReference type="ARBA" id="ARBA00022764"/>
    </source>
</evidence>
<comment type="caution">
    <text evidence="8">The sequence shown here is derived from an EMBL/GenBank/DDBJ whole genome shotgun (WGS) entry which is preliminary data.</text>
</comment>
<organism evidence="8 9">
    <name type="scientific">Methylobacterium haplocladii</name>
    <dbReference type="NCBI Taxonomy" id="1176176"/>
    <lineage>
        <taxon>Bacteria</taxon>
        <taxon>Pseudomonadati</taxon>
        <taxon>Pseudomonadota</taxon>
        <taxon>Alphaproteobacteria</taxon>
        <taxon>Hyphomicrobiales</taxon>
        <taxon>Methylobacteriaceae</taxon>
        <taxon>Methylobacterium</taxon>
    </lineage>
</organism>
<dbReference type="Proteomes" id="UP000321258">
    <property type="component" value="Unassembled WGS sequence"/>
</dbReference>
<protein>
    <recommendedName>
        <fullName evidence="7">AlgX/AlgJ SGNH hydrolase-like domain-containing protein</fullName>
    </recommendedName>
</protein>
<dbReference type="UniPathway" id="UPA00286"/>
<evidence type="ECO:0000256" key="3">
    <source>
        <dbReference type="ARBA" id="ARBA00022679"/>
    </source>
</evidence>
<dbReference type="GO" id="GO:0042121">
    <property type="term" value="P:alginic acid biosynthetic process"/>
    <property type="evidence" value="ECO:0007669"/>
    <property type="project" value="UniProtKB-UniPathway"/>
</dbReference>
<evidence type="ECO:0000256" key="6">
    <source>
        <dbReference type="ARBA" id="ARBA00022841"/>
    </source>
</evidence>
<evidence type="ECO:0000313" key="9">
    <source>
        <dbReference type="Proteomes" id="UP000321258"/>
    </source>
</evidence>
<proteinExistence type="predicted"/>
<sequence>MMKYTVGKEKQYFLDNDSNRVMLQLEGLFDFPEKACEVISSRHAIRQFWCSTQNIEYFHIVVPNKETVLKHYLPDNIAFEKHGPRPIVKYLNFTKSHKINTFYRSELLEEKNLLDKYYYRTDSHWTTKGAVQYLRCFLELYLPTLFDTASTLEYETRRLQFAGDLGCHLGDSEEIEDIFLSQDNFKILFEGKLTNEGHVWHTCSKVKTSGGKAIILHDSFTHSLFSTISTLFSETLFIHSPDLDLSLIRKFGPDVIIFIQAERFLPRYISNELYVEPWLRDLALKKNPQDRTAEYFAKLESLSSKDAQ</sequence>
<name>A0A512IVT0_9HYPH</name>
<keyword evidence="4" id="KW-0732">Signal</keyword>
<dbReference type="EMBL" id="BJZT01000056">
    <property type="protein sequence ID" value="GEP01830.1"/>
    <property type="molecule type" value="Genomic_DNA"/>
</dbReference>
<keyword evidence="5" id="KW-0574">Periplasm</keyword>
<evidence type="ECO:0000256" key="2">
    <source>
        <dbReference type="ARBA" id="ARBA00005182"/>
    </source>
</evidence>
<keyword evidence="6" id="KW-0016">Alginate biosynthesis</keyword>
<dbReference type="GO" id="GO:0016740">
    <property type="term" value="F:transferase activity"/>
    <property type="evidence" value="ECO:0007669"/>
    <property type="project" value="UniProtKB-KW"/>
</dbReference>
<gene>
    <name evidence="8" type="ORF">MHA02_42170</name>
</gene>
<dbReference type="AlphaFoldDB" id="A0A512IVT0"/>
<evidence type="ECO:0000256" key="4">
    <source>
        <dbReference type="ARBA" id="ARBA00022729"/>
    </source>
</evidence>
<evidence type="ECO:0000313" key="8">
    <source>
        <dbReference type="EMBL" id="GEP01830.1"/>
    </source>
</evidence>
<dbReference type="Pfam" id="PF16822">
    <property type="entry name" value="ALGX"/>
    <property type="match status" value="1"/>
</dbReference>
<evidence type="ECO:0000259" key="7">
    <source>
        <dbReference type="Pfam" id="PF16822"/>
    </source>
</evidence>
<reference evidence="8 9" key="1">
    <citation type="submission" date="2019-07" db="EMBL/GenBank/DDBJ databases">
        <title>Whole genome shotgun sequence of Methylobacterium haplocladii NBRC 107714.</title>
        <authorList>
            <person name="Hosoyama A."/>
            <person name="Uohara A."/>
            <person name="Ohji S."/>
            <person name="Ichikawa N."/>
        </authorList>
    </citation>
    <scope>NUCLEOTIDE SEQUENCE [LARGE SCALE GENOMIC DNA]</scope>
    <source>
        <strain evidence="8 9">NBRC 107714</strain>
    </source>
</reference>
<feature type="domain" description="AlgX/AlgJ SGNH hydrolase-like" evidence="7">
    <location>
        <begin position="52"/>
        <end position="156"/>
    </location>
</feature>
<evidence type="ECO:0000256" key="1">
    <source>
        <dbReference type="ARBA" id="ARBA00004418"/>
    </source>
</evidence>
<accession>A0A512IVT0</accession>
<comment type="subcellular location">
    <subcellularLocation>
        <location evidence="1">Periplasm</location>
    </subcellularLocation>
</comment>